<comment type="caution">
    <text evidence="1">The sequence shown here is derived from an EMBL/GenBank/DDBJ whole genome shotgun (WGS) entry which is preliminary data.</text>
</comment>
<dbReference type="EMBL" id="FXTY01000002">
    <property type="protein sequence ID" value="SMP14088.1"/>
    <property type="molecule type" value="Genomic_DNA"/>
</dbReference>
<gene>
    <name evidence="1" type="ORF">SAMN06265373_102620</name>
</gene>
<sequence>MGQGGWQENLNWSANPKVAMDAYLVRPKLRSETHKLGVRQQFELHLKDWLRLPLDEITKAMVAER</sequence>
<name>A0ABY1NP52_9RHOB</name>
<proteinExistence type="predicted"/>
<evidence type="ECO:0000313" key="1">
    <source>
        <dbReference type="EMBL" id="SMP14088.1"/>
    </source>
</evidence>
<accession>A0ABY1NP52</accession>
<protein>
    <submittedName>
        <fullName evidence="1">Uncharacterized protein</fullName>
    </submittedName>
</protein>
<dbReference type="Proteomes" id="UP001157961">
    <property type="component" value="Unassembled WGS sequence"/>
</dbReference>
<evidence type="ECO:0000313" key="2">
    <source>
        <dbReference type="Proteomes" id="UP001157961"/>
    </source>
</evidence>
<reference evidence="1 2" key="1">
    <citation type="submission" date="2017-05" db="EMBL/GenBank/DDBJ databases">
        <authorList>
            <person name="Varghese N."/>
            <person name="Submissions S."/>
        </authorList>
    </citation>
    <scope>NUCLEOTIDE SEQUENCE [LARGE SCALE GENOMIC DNA]</scope>
    <source>
        <strain evidence="1 2">DSM 29734</strain>
    </source>
</reference>
<organism evidence="1 2">
    <name type="scientific">Shimia sagamensis</name>
    <dbReference type="NCBI Taxonomy" id="1566352"/>
    <lineage>
        <taxon>Bacteria</taxon>
        <taxon>Pseudomonadati</taxon>
        <taxon>Pseudomonadota</taxon>
        <taxon>Alphaproteobacteria</taxon>
        <taxon>Rhodobacterales</taxon>
        <taxon>Roseobacteraceae</taxon>
    </lineage>
</organism>
<keyword evidence="2" id="KW-1185">Reference proteome</keyword>